<gene>
    <name evidence="1" type="ORF">ENJ12_03455</name>
</gene>
<sequence>MWTGVPGEDYLNFGSVVVSGDNSKLMFNVTCEFCQAPAGFNNRPFVADTNGGNVTDISDLFPVDLASSWSGWGNMALDDDGSKAFISVLRSGGEKNIYYKDLSSGNNYHAVNSNDFSNAWLNHDASALYLGKFDAGYDDILQRHKQGLWWAQLGGAPRWYLDIHDMPCNGMCDNLNALGYMGNSKRDDHTFFVWNSGAPSNICAGEDCNHNALWHSQLDGRAETLTDREHYWVSSYVGGWRGISTERGETVLYSYIDRKGDPQKLVTVDRANRAEKELTWTTSLNAIREAFITPSGRYVLVRGTMGSAGGYHRQTLFDLLHDSTRDTWSYYLPNNTSYISNMALDRYYYLSFQKAPNAIYRIDTQADDNG</sequence>
<protein>
    <submittedName>
        <fullName evidence="1">Uncharacterized protein</fullName>
    </submittedName>
</protein>
<dbReference type="InterPro" id="IPR011044">
    <property type="entry name" value="Quino_amine_DH_bsu"/>
</dbReference>
<comment type="caution">
    <text evidence="1">The sequence shown here is derived from an EMBL/GenBank/DDBJ whole genome shotgun (WGS) entry which is preliminary data.</text>
</comment>
<accession>A0A831RVT3</accession>
<dbReference type="Proteomes" id="UP000886339">
    <property type="component" value="Unassembled WGS sequence"/>
</dbReference>
<dbReference type="AlphaFoldDB" id="A0A831RVT3"/>
<organism evidence="1">
    <name type="scientific">Thiolapillus brandeum</name>
    <dbReference type="NCBI Taxonomy" id="1076588"/>
    <lineage>
        <taxon>Bacteria</taxon>
        <taxon>Pseudomonadati</taxon>
        <taxon>Pseudomonadota</taxon>
        <taxon>Gammaproteobacteria</taxon>
        <taxon>Chromatiales</taxon>
        <taxon>Sedimenticolaceae</taxon>
        <taxon>Thiolapillus</taxon>
    </lineage>
</organism>
<proteinExistence type="predicted"/>
<name>A0A831RVT3_9GAMM</name>
<evidence type="ECO:0000313" key="1">
    <source>
        <dbReference type="EMBL" id="HEC05879.1"/>
    </source>
</evidence>
<feature type="non-terminal residue" evidence="1">
    <location>
        <position position="370"/>
    </location>
</feature>
<dbReference type="EMBL" id="DRLF01000129">
    <property type="protein sequence ID" value="HEC05879.1"/>
    <property type="molecule type" value="Genomic_DNA"/>
</dbReference>
<reference evidence="1" key="1">
    <citation type="journal article" date="2020" name="mSystems">
        <title>Genome- and Community-Level Interaction Insights into Carbon Utilization and Element Cycling Functions of Hydrothermarchaeota in Hydrothermal Sediment.</title>
        <authorList>
            <person name="Zhou Z."/>
            <person name="Liu Y."/>
            <person name="Xu W."/>
            <person name="Pan J."/>
            <person name="Luo Z.H."/>
            <person name="Li M."/>
        </authorList>
    </citation>
    <scope>NUCLEOTIDE SEQUENCE [LARGE SCALE GENOMIC DNA]</scope>
    <source>
        <strain evidence="1">HyVt-458</strain>
    </source>
</reference>
<dbReference type="SUPFAM" id="SSF50969">
    <property type="entry name" value="YVTN repeat-like/Quinoprotein amine dehydrogenase"/>
    <property type="match status" value="1"/>
</dbReference>